<name>A0A9N9IUS7_9GLOM</name>
<gene>
    <name evidence="1" type="ORF">ALEPTO_LOCUS13297</name>
</gene>
<organism evidence="1 2">
    <name type="scientific">Ambispora leptoticha</name>
    <dbReference type="NCBI Taxonomy" id="144679"/>
    <lineage>
        <taxon>Eukaryota</taxon>
        <taxon>Fungi</taxon>
        <taxon>Fungi incertae sedis</taxon>
        <taxon>Mucoromycota</taxon>
        <taxon>Glomeromycotina</taxon>
        <taxon>Glomeromycetes</taxon>
        <taxon>Archaeosporales</taxon>
        <taxon>Ambisporaceae</taxon>
        <taxon>Ambispora</taxon>
    </lineage>
</organism>
<reference evidence="1" key="1">
    <citation type="submission" date="2021-06" db="EMBL/GenBank/DDBJ databases">
        <authorList>
            <person name="Kallberg Y."/>
            <person name="Tangrot J."/>
            <person name="Rosling A."/>
        </authorList>
    </citation>
    <scope>NUCLEOTIDE SEQUENCE</scope>
    <source>
        <strain evidence="1">FL130A</strain>
    </source>
</reference>
<dbReference type="Proteomes" id="UP000789508">
    <property type="component" value="Unassembled WGS sequence"/>
</dbReference>
<protein>
    <submittedName>
        <fullName evidence="1">337_t:CDS:1</fullName>
    </submittedName>
</protein>
<keyword evidence="2" id="KW-1185">Reference proteome</keyword>
<evidence type="ECO:0000313" key="2">
    <source>
        <dbReference type="Proteomes" id="UP000789508"/>
    </source>
</evidence>
<dbReference type="OrthoDB" id="1607513at2759"/>
<sequence>IAGRIIDDEQSNLTPETAEILVCGQDWLRNEKEQGWKKLRNDMQYD</sequence>
<dbReference type="EMBL" id="CAJVPS010040744">
    <property type="protein sequence ID" value="CAG8751080.1"/>
    <property type="molecule type" value="Genomic_DNA"/>
</dbReference>
<dbReference type="AlphaFoldDB" id="A0A9N9IUS7"/>
<proteinExistence type="predicted"/>
<evidence type="ECO:0000313" key="1">
    <source>
        <dbReference type="EMBL" id="CAG8751080.1"/>
    </source>
</evidence>
<feature type="non-terminal residue" evidence="1">
    <location>
        <position position="1"/>
    </location>
</feature>
<accession>A0A9N9IUS7</accession>
<comment type="caution">
    <text evidence="1">The sequence shown here is derived from an EMBL/GenBank/DDBJ whole genome shotgun (WGS) entry which is preliminary data.</text>
</comment>